<keyword evidence="2" id="KW-0813">Transport</keyword>
<evidence type="ECO:0000259" key="6">
    <source>
        <dbReference type="Pfam" id="PF07393"/>
    </source>
</evidence>
<comment type="similarity">
    <text evidence="1">Belongs to the SEC10 family.</text>
</comment>
<feature type="compositionally biased region" description="Polar residues" evidence="5">
    <location>
        <begin position="1028"/>
        <end position="1051"/>
    </location>
</feature>
<dbReference type="PANTHER" id="PTHR12100:SF0">
    <property type="entry name" value="EXOCYST COMPLEX COMPONENT 5"/>
    <property type="match status" value="1"/>
</dbReference>
<protein>
    <submittedName>
        <fullName evidence="8">Exocyst complex component 5</fullName>
    </submittedName>
</protein>
<proteinExistence type="inferred from homology"/>
<accession>A0A9P6VWT4</accession>
<dbReference type="PANTHER" id="PTHR12100">
    <property type="entry name" value="SEC10"/>
    <property type="match status" value="1"/>
</dbReference>
<organism evidence="8 9">
    <name type="scientific">Rhodotorula mucilaginosa</name>
    <name type="common">Yeast</name>
    <name type="synonym">Rhodotorula rubra</name>
    <dbReference type="NCBI Taxonomy" id="5537"/>
    <lineage>
        <taxon>Eukaryota</taxon>
        <taxon>Fungi</taxon>
        <taxon>Dikarya</taxon>
        <taxon>Basidiomycota</taxon>
        <taxon>Pucciniomycotina</taxon>
        <taxon>Microbotryomycetes</taxon>
        <taxon>Sporidiobolales</taxon>
        <taxon>Sporidiobolaceae</taxon>
        <taxon>Rhodotorula</taxon>
    </lineage>
</organism>
<feature type="compositionally biased region" description="Polar residues" evidence="5">
    <location>
        <begin position="1093"/>
        <end position="1106"/>
    </location>
</feature>
<keyword evidence="4" id="KW-0175">Coiled coil</keyword>
<dbReference type="Proteomes" id="UP000777482">
    <property type="component" value="Unassembled WGS sequence"/>
</dbReference>
<keyword evidence="3" id="KW-0268">Exocytosis</keyword>
<evidence type="ECO:0000256" key="3">
    <source>
        <dbReference type="ARBA" id="ARBA00022483"/>
    </source>
</evidence>
<feature type="compositionally biased region" description="Basic and acidic residues" evidence="5">
    <location>
        <begin position="1055"/>
        <end position="1066"/>
    </location>
</feature>
<dbReference type="AlphaFoldDB" id="A0A9P6VWT4"/>
<feature type="compositionally biased region" description="Low complexity" evidence="5">
    <location>
        <begin position="523"/>
        <end position="532"/>
    </location>
</feature>
<evidence type="ECO:0000256" key="1">
    <source>
        <dbReference type="ARBA" id="ARBA00006572"/>
    </source>
</evidence>
<evidence type="ECO:0000256" key="5">
    <source>
        <dbReference type="SAM" id="MobiDB-lite"/>
    </source>
</evidence>
<dbReference type="EMBL" id="PUHQ01000107">
    <property type="protein sequence ID" value="KAG0655950.1"/>
    <property type="molecule type" value="Genomic_DNA"/>
</dbReference>
<keyword evidence="9" id="KW-1185">Reference proteome</keyword>
<feature type="domain" description="Exocyst complex component Sec10 N-terminal" evidence="7">
    <location>
        <begin position="88"/>
        <end position="202"/>
    </location>
</feature>
<feature type="compositionally biased region" description="Pro residues" evidence="5">
    <location>
        <begin position="986"/>
        <end position="1018"/>
    </location>
</feature>
<name>A0A9P6VWT4_RHOMI</name>
<dbReference type="Pfam" id="PF20667">
    <property type="entry name" value="Sec10_N"/>
    <property type="match status" value="1"/>
</dbReference>
<evidence type="ECO:0000313" key="8">
    <source>
        <dbReference type="EMBL" id="KAG0655950.1"/>
    </source>
</evidence>
<comment type="caution">
    <text evidence="8">The sequence shown here is derived from an EMBL/GenBank/DDBJ whole genome shotgun (WGS) entry which is preliminary data.</text>
</comment>
<dbReference type="Pfam" id="PF07393">
    <property type="entry name" value="Sec10_HB"/>
    <property type="match status" value="1"/>
</dbReference>
<sequence length="1112" mass="119031">MASSIAGPSQPRPRPRPPRLEGQADDAAAAAAVAQMPRRGGTSNATPISLETFQSTTFDVSQFVTQLMDDNVKRGTKDATGSSGGFDPSPHIRTLESALAQLLPLRKANAQKTSELERSVAVAERAYRSDVRGAKAGFETVNTQFQALDSKIMSVGRTAVRIGEQLESIDRLRQRGSEAHDLILYYNDFAAGDTSRLEQMRKEGGREGRQKVAVAARRLLSLSKEVEGVEGADKTRETIERYCERFEKEMLRLFDRYYRKGDPKAMAHCAKTLEDFNGGQSCIQIYVNQHDFFISKERVQETAGGLVGGAIWDSLPDPNSPAPKSEPGLTSLYDEIRITVGQEAQIVTAVFPHPATVMQVFLQRVFAQVVQGYIETLIQTASSSSTLAYLRILRLARAQTSALINDLRSHEFFRPSASSSSSSLIAPLGSSSAVESGLDSGQATGAGAGSAGIVAVTQMLDHSMDELFVPYMEGSRYMDKEGKNLTELYAATLIRFTNWHRAVNKAKSSNTIFDRMVNQLSNAAHQAAHSSSGETTAAGPGGSPQISSNHEQTHDASRLDRLMKFSGLSAIVDKTGSSSHNSAADPSQMFEEGDGELHVSTAEKMLEWHAEAVGRMVELSPASDVPRNAYTLLKVLADSFGKGYLETALDTALHQLTLLDGKTEPDLSPLLVIRQADMIMHLWQKYISTALVPLAGTSVTVRREMGIFNNHVRVRIEGKVNSIVQRALDAIVNYLSHALGKQKKGDFKPKNDELAFARINTEPCLLACDFLGKVREVTAGALTGRNAEVFLTEVGVTFHSLLLEHLKKFPVSAIGGLVLTKDLALYQDTIATFALAPISDRFEMLRQLGNVFIVQPDILRSYLQEGYLARIENRLLRPFVMCRSDYGDYPRKFWDDVFGPDETAGTGATAGAGVGAGAVGAAAAQLGTQAGGAIASTLSKLPRLGNFGSGTSAFSAQMQSLRASVATKKDGGGSSPTTDGRFSPVPASPRIPSAPGPPPPPPPRGGGGPPPSLPPRSAPSPVLHQRPPSRSGTPDPSGSNSSISRKPSLFNSLMRDFEGLGLRDDGTGEFGTPAGGAAGAGAGAGRGSVADGSSVSKRGSLQSIRSVRSVRE</sequence>
<feature type="region of interest" description="Disordered" evidence="5">
    <location>
        <begin position="1"/>
        <end position="47"/>
    </location>
</feature>
<evidence type="ECO:0000256" key="2">
    <source>
        <dbReference type="ARBA" id="ARBA00022448"/>
    </source>
</evidence>
<gene>
    <name evidence="8" type="primary">SEC10</name>
    <name evidence="8" type="ORF">C6P46_000532</name>
</gene>
<reference evidence="8 9" key="1">
    <citation type="submission" date="2020-11" db="EMBL/GenBank/DDBJ databases">
        <title>Kefir isolates.</title>
        <authorList>
            <person name="Marcisauskas S."/>
            <person name="Kim Y."/>
            <person name="Blasche S."/>
        </authorList>
    </citation>
    <scope>NUCLEOTIDE SEQUENCE [LARGE SCALE GENOMIC DNA]</scope>
    <source>
        <strain evidence="8 9">KR</strain>
    </source>
</reference>
<dbReference type="GO" id="GO:0006887">
    <property type="term" value="P:exocytosis"/>
    <property type="evidence" value="ECO:0007669"/>
    <property type="project" value="UniProtKB-KW"/>
</dbReference>
<dbReference type="OrthoDB" id="125856at2759"/>
<dbReference type="GO" id="GO:0000145">
    <property type="term" value="C:exocyst"/>
    <property type="evidence" value="ECO:0007669"/>
    <property type="project" value="TreeGrafter"/>
</dbReference>
<dbReference type="InterPro" id="IPR048627">
    <property type="entry name" value="Sec10_HB"/>
</dbReference>
<feature type="domain" description="Exocyst complex component Sec10-like alpha-helical bundle" evidence="6">
    <location>
        <begin position="212"/>
        <end position="887"/>
    </location>
</feature>
<dbReference type="InterPro" id="IPR048625">
    <property type="entry name" value="Sec10_N"/>
</dbReference>
<feature type="compositionally biased region" description="Gly residues" evidence="5">
    <location>
        <begin position="1073"/>
        <end position="1086"/>
    </location>
</feature>
<evidence type="ECO:0000256" key="4">
    <source>
        <dbReference type="ARBA" id="ARBA00023054"/>
    </source>
</evidence>
<evidence type="ECO:0000313" key="9">
    <source>
        <dbReference type="Proteomes" id="UP000777482"/>
    </source>
</evidence>
<feature type="region of interest" description="Disordered" evidence="5">
    <location>
        <begin position="523"/>
        <end position="556"/>
    </location>
</feature>
<evidence type="ECO:0000259" key="7">
    <source>
        <dbReference type="Pfam" id="PF20667"/>
    </source>
</evidence>
<feature type="compositionally biased region" description="Low complexity" evidence="5">
    <location>
        <begin position="25"/>
        <end position="34"/>
    </location>
</feature>
<feature type="region of interest" description="Disordered" evidence="5">
    <location>
        <begin position="964"/>
        <end position="1112"/>
    </location>
</feature>
<dbReference type="GO" id="GO:0006893">
    <property type="term" value="P:Golgi to plasma membrane transport"/>
    <property type="evidence" value="ECO:0007669"/>
    <property type="project" value="TreeGrafter"/>
</dbReference>
<dbReference type="InterPro" id="IPR009976">
    <property type="entry name" value="Sec10-like"/>
</dbReference>